<dbReference type="Proteomes" id="UP000655868">
    <property type="component" value="Unassembled WGS sequence"/>
</dbReference>
<keyword evidence="7" id="KW-1185">Reference proteome</keyword>
<dbReference type="PANTHER" id="PTHR47359:SF3">
    <property type="entry name" value="NLP_P60 DOMAIN-CONTAINING PROTEIN-RELATED"/>
    <property type="match status" value="1"/>
</dbReference>
<organism evidence="6 7">
    <name type="scientific">Antrihabitans stalagmiti</name>
    <dbReference type="NCBI Taxonomy" id="2799499"/>
    <lineage>
        <taxon>Bacteria</taxon>
        <taxon>Bacillati</taxon>
        <taxon>Actinomycetota</taxon>
        <taxon>Actinomycetes</taxon>
        <taxon>Mycobacteriales</taxon>
        <taxon>Nocardiaceae</taxon>
        <taxon>Antrihabitans</taxon>
    </lineage>
</organism>
<reference evidence="6" key="1">
    <citation type="submission" date="2020-12" db="EMBL/GenBank/DDBJ databases">
        <title>Antrihabitans popcorni sp. nov. and Antrihabitans auranticaus sp. nov., isolated from a larva cave.</title>
        <authorList>
            <person name="Lee S.D."/>
            <person name="Kim I.S."/>
        </authorList>
    </citation>
    <scope>NUCLEOTIDE SEQUENCE</scope>
    <source>
        <strain evidence="6">YC3-6</strain>
    </source>
</reference>
<accession>A0A934NN69</accession>
<dbReference type="PANTHER" id="PTHR47359">
    <property type="entry name" value="PEPTIDOGLYCAN DL-ENDOPEPTIDASE CWLO"/>
    <property type="match status" value="1"/>
</dbReference>
<comment type="caution">
    <text evidence="6">The sequence shown here is derived from an EMBL/GenBank/DDBJ whole genome shotgun (WGS) entry which is preliminary data.</text>
</comment>
<evidence type="ECO:0000256" key="2">
    <source>
        <dbReference type="ARBA" id="ARBA00022670"/>
    </source>
</evidence>
<proteinExistence type="inferred from homology"/>
<evidence type="ECO:0000313" key="7">
    <source>
        <dbReference type="Proteomes" id="UP000655868"/>
    </source>
</evidence>
<gene>
    <name evidence="6" type="ORF">JGU71_05045</name>
</gene>
<evidence type="ECO:0000256" key="4">
    <source>
        <dbReference type="ARBA" id="ARBA00022807"/>
    </source>
</evidence>
<evidence type="ECO:0000256" key="1">
    <source>
        <dbReference type="ARBA" id="ARBA00007074"/>
    </source>
</evidence>
<evidence type="ECO:0000256" key="3">
    <source>
        <dbReference type="ARBA" id="ARBA00022801"/>
    </source>
</evidence>
<dbReference type="Gene3D" id="3.90.1720.10">
    <property type="entry name" value="endopeptidase domain like (from Nostoc punctiforme)"/>
    <property type="match status" value="1"/>
</dbReference>
<sequence length="207" mass="21559">MEEWRLLSVAKHRLQRESSVSRTVRGAVIAGAVTAGTVGLPAVPAMAATVTIPGIGDFNVPDMPQLPVFAAPELPPLPQFQGLPGIPPLPQVAESTGERALDAARTKVGARYSWGGTGPNAFDCSGLVQWAYKQAGINLPRTSFEQGTVGQPVSISDLRPGDIVISNGGGHASIYAGDGQILEASTTGVPVQFSPLSSQSFYAARRI</sequence>
<dbReference type="AlphaFoldDB" id="A0A934NN69"/>
<evidence type="ECO:0000313" key="6">
    <source>
        <dbReference type="EMBL" id="MBJ8338245.1"/>
    </source>
</evidence>
<dbReference type="Pfam" id="PF00877">
    <property type="entry name" value="NLPC_P60"/>
    <property type="match status" value="1"/>
</dbReference>
<protein>
    <submittedName>
        <fullName evidence="6">C40 family peptidase</fullName>
    </submittedName>
</protein>
<dbReference type="InterPro" id="IPR038765">
    <property type="entry name" value="Papain-like_cys_pep_sf"/>
</dbReference>
<feature type="domain" description="NlpC/P60" evidence="5">
    <location>
        <begin position="94"/>
        <end position="207"/>
    </location>
</feature>
<dbReference type="SUPFAM" id="SSF54001">
    <property type="entry name" value="Cysteine proteinases"/>
    <property type="match status" value="1"/>
</dbReference>
<keyword evidence="2" id="KW-0645">Protease</keyword>
<dbReference type="PROSITE" id="PS51935">
    <property type="entry name" value="NLPC_P60"/>
    <property type="match status" value="1"/>
</dbReference>
<dbReference type="InterPro" id="IPR000064">
    <property type="entry name" value="NLP_P60_dom"/>
</dbReference>
<dbReference type="GO" id="GO:0008234">
    <property type="term" value="F:cysteine-type peptidase activity"/>
    <property type="evidence" value="ECO:0007669"/>
    <property type="project" value="UniProtKB-KW"/>
</dbReference>
<evidence type="ECO:0000259" key="5">
    <source>
        <dbReference type="PROSITE" id="PS51935"/>
    </source>
</evidence>
<dbReference type="EMBL" id="JAEMNV010000002">
    <property type="protein sequence ID" value="MBJ8338245.1"/>
    <property type="molecule type" value="Genomic_DNA"/>
</dbReference>
<dbReference type="InterPro" id="IPR051794">
    <property type="entry name" value="PG_Endopeptidase_C40"/>
</dbReference>
<comment type="similarity">
    <text evidence="1">Belongs to the peptidase C40 family.</text>
</comment>
<keyword evidence="3" id="KW-0378">Hydrolase</keyword>
<dbReference type="GO" id="GO:0006508">
    <property type="term" value="P:proteolysis"/>
    <property type="evidence" value="ECO:0007669"/>
    <property type="project" value="UniProtKB-KW"/>
</dbReference>
<keyword evidence="4" id="KW-0788">Thiol protease</keyword>
<name>A0A934NN69_9NOCA</name>